<dbReference type="InterPro" id="IPR019805">
    <property type="entry name" value="Heat_shock_protein_90_CS"/>
</dbReference>
<organism evidence="11">
    <name type="scientific">Kuenenia stuttgartiensis</name>
    <dbReference type="NCBI Taxonomy" id="174633"/>
    <lineage>
        <taxon>Bacteria</taxon>
        <taxon>Pseudomonadati</taxon>
        <taxon>Planctomycetota</taxon>
        <taxon>Candidatus Brocadiia</taxon>
        <taxon>Candidatus Brocadiales</taxon>
        <taxon>Candidatus Brocadiaceae</taxon>
        <taxon>Candidatus Kuenenia</taxon>
    </lineage>
</organism>
<dbReference type="SUPFAM" id="SSF110942">
    <property type="entry name" value="HSP90 C-terminal domain"/>
    <property type="match status" value="1"/>
</dbReference>
<comment type="function">
    <text evidence="8">Molecular chaperone. Has ATPase activity.</text>
</comment>
<evidence type="ECO:0000256" key="2">
    <source>
        <dbReference type="ARBA" id="ARBA00008239"/>
    </source>
</evidence>
<dbReference type="Gene3D" id="3.40.50.11260">
    <property type="match status" value="1"/>
</dbReference>
<dbReference type="GO" id="GO:0016887">
    <property type="term" value="F:ATP hydrolysis activity"/>
    <property type="evidence" value="ECO:0007669"/>
    <property type="project" value="InterPro"/>
</dbReference>
<dbReference type="SUPFAM" id="SSF54211">
    <property type="entry name" value="Ribosomal protein S5 domain 2-like"/>
    <property type="match status" value="1"/>
</dbReference>
<reference evidence="11" key="2">
    <citation type="submission" date="2006-01" db="EMBL/GenBank/DDBJ databases">
        <authorList>
            <person name="Genoscope"/>
        </authorList>
    </citation>
    <scope>NUCLEOTIDE SEQUENCE</scope>
</reference>
<sequence length="636" mass="73277">MAEESKKEEGFEFQAEIKKLLNILSHSLYTHKEIFLRELISNASDALTKQRFHSLTNEDYEGKELPLEINIEMDEQNKTLTIIDTGIGMTKDEVVKNVGTIAKSGSLEFITNLSEEAKKDSNVIGQFGVGFYSVFMVADEVRIRTKSYKKGEPAYEWRSDGTGKYFLHQIEKERRGTEIIVHLKEEEKEYTDKTRISSIIRKYSNFVSFPIMVCGEKANQVTALWKEPKKDVTAEQYEEFYKFIANVEEAPLFHLHTSAEAPIQFYSILYCPKVNYESVILKKLEHGIQLYCNKILIQADCKALLPEYMRFIRGVVDSSDIPLNISRETFQDNRVIQKMKNILIKQVLGLLQDIAKNDKEKYEIFWKQFGRILKEGVHFDFENRETIAQLMRFNSSQCKDAGELVSLGEYTERMKPEQKEIYYITAVSRDTIEKSPHLEIFRKKGVEVLYLTDPNDEFLLSGLGEFEKRPIRSADQANLDVLKDADKGIVDTSSEPQNYDAIFNHLLKTMKVCLADNVTDVTESHRLSESPCCLVSPDTSPSVHVQKLIHMMDKNYQMPKKIMEINRKNKMIQNLARMNEIPDNQQIVGKIITQLYENALMQDGVVFDPTAMVPRVNELLEELTNAKLGEGKKIII</sequence>
<evidence type="ECO:0000256" key="1">
    <source>
        <dbReference type="ARBA" id="ARBA00004496"/>
    </source>
</evidence>
<dbReference type="RefSeq" id="WP_164994488.1">
    <property type="nucleotide sequence ID" value="NZ_CP049055.1"/>
</dbReference>
<dbReference type="PRINTS" id="PR00775">
    <property type="entry name" value="HEATSHOCK90"/>
</dbReference>
<dbReference type="InterPro" id="IPR003594">
    <property type="entry name" value="HATPase_dom"/>
</dbReference>
<accession>Q1PZN3</accession>
<keyword evidence="5 8" id="KW-0067">ATP-binding</keyword>
<evidence type="ECO:0000313" key="11">
    <source>
        <dbReference type="EMBL" id="CAJ72540.1"/>
    </source>
</evidence>
<feature type="region of interest" description="C" evidence="8">
    <location>
        <begin position="548"/>
        <end position="636"/>
    </location>
</feature>
<dbReference type="GO" id="GO:0005524">
    <property type="term" value="F:ATP binding"/>
    <property type="evidence" value="ECO:0007669"/>
    <property type="project" value="UniProtKB-UniRule"/>
</dbReference>
<evidence type="ECO:0000256" key="5">
    <source>
        <dbReference type="ARBA" id="ARBA00022840"/>
    </source>
</evidence>
<dbReference type="PIRSF" id="PIRSF002583">
    <property type="entry name" value="Hsp90"/>
    <property type="match status" value="1"/>
</dbReference>
<dbReference type="AlphaFoldDB" id="Q1PZN3"/>
<dbReference type="GO" id="GO:0005737">
    <property type="term" value="C:cytoplasm"/>
    <property type="evidence" value="ECO:0007669"/>
    <property type="project" value="UniProtKB-SubCell"/>
</dbReference>
<feature type="binding site" evidence="9">
    <location>
        <position position="97"/>
    </location>
    <ligand>
        <name>ATP</name>
        <dbReference type="ChEBI" id="CHEBI:30616"/>
    </ligand>
</feature>
<feature type="binding site" evidence="9">
    <location>
        <position position="103"/>
    </location>
    <ligand>
        <name>ATP</name>
        <dbReference type="ChEBI" id="CHEBI:30616"/>
    </ligand>
</feature>
<feature type="binding site" evidence="9">
    <location>
        <position position="327"/>
    </location>
    <ligand>
        <name>ATP</name>
        <dbReference type="ChEBI" id="CHEBI:30616"/>
    </ligand>
</feature>
<dbReference type="GO" id="GO:0051082">
    <property type="term" value="F:unfolded protein binding"/>
    <property type="evidence" value="ECO:0007669"/>
    <property type="project" value="UniProtKB-UniRule"/>
</dbReference>
<evidence type="ECO:0000256" key="6">
    <source>
        <dbReference type="ARBA" id="ARBA00023016"/>
    </source>
</evidence>
<dbReference type="PANTHER" id="PTHR11528">
    <property type="entry name" value="HEAT SHOCK PROTEIN 90 FAMILY MEMBER"/>
    <property type="match status" value="1"/>
</dbReference>
<dbReference type="InterPro" id="IPR036890">
    <property type="entry name" value="HATPase_C_sf"/>
</dbReference>
<evidence type="ECO:0000313" key="13">
    <source>
        <dbReference type="Proteomes" id="UP000501926"/>
    </source>
</evidence>
<dbReference type="HAMAP" id="MF_00505">
    <property type="entry name" value="HSP90"/>
    <property type="match status" value="1"/>
</dbReference>
<dbReference type="InterPro" id="IPR020568">
    <property type="entry name" value="Ribosomal_Su5_D2-typ_SF"/>
</dbReference>
<comment type="subunit">
    <text evidence="8">Homodimer.</text>
</comment>
<dbReference type="FunFam" id="3.30.565.10:FF:000009">
    <property type="entry name" value="Molecular chaperone HtpG"/>
    <property type="match status" value="1"/>
</dbReference>
<dbReference type="Pfam" id="PF13589">
    <property type="entry name" value="HATPase_c_3"/>
    <property type="match status" value="1"/>
</dbReference>
<feature type="binding site" evidence="9">
    <location>
        <position position="89"/>
    </location>
    <ligand>
        <name>ATP</name>
        <dbReference type="ChEBI" id="CHEBI:30616"/>
    </ligand>
</feature>
<feature type="binding site" evidence="9">
    <location>
        <begin position="126"/>
        <end position="131"/>
    </location>
    <ligand>
        <name>ATP</name>
        <dbReference type="ChEBI" id="CHEBI:30616"/>
    </ligand>
</feature>
<reference evidence="11" key="1">
    <citation type="journal article" date="2006" name="Nature">
        <title>Deciphering the evolution and metabolism of an anammox bacterium from a community genome.</title>
        <authorList>
            <person name="Strous M."/>
            <person name="Pelletier E."/>
            <person name="Mangenot S."/>
            <person name="Rattei T."/>
            <person name="Lehner A."/>
            <person name="Taylor M.W."/>
            <person name="Horn M."/>
            <person name="Daims H."/>
            <person name="Bartol-Mavel D."/>
            <person name="Wincker P."/>
            <person name="Barbe V."/>
            <person name="Fonknechten N."/>
            <person name="Vallenet D."/>
            <person name="Segurens B."/>
            <person name="Schenowitz-Truong C."/>
            <person name="Medigue C."/>
            <person name="Collingro A."/>
            <person name="Snel B."/>
            <person name="Dutilh B.E."/>
            <person name="OpDenCamp H.J.M."/>
            <person name="vanDerDrift C."/>
            <person name="Cirpus I."/>
            <person name="vanDePas-Schoonen K.T."/>
            <person name="Harhangi H.R."/>
            <person name="vanNiftrik L."/>
            <person name="Schmid M."/>
            <person name="Keltjens J."/>
            <person name="vanDeVossenberg J."/>
            <person name="Kartal B."/>
            <person name="Meier H."/>
            <person name="Frishman D."/>
            <person name="Huynen M.A."/>
            <person name="Mewes H."/>
            <person name="Weissenbach J."/>
            <person name="Jetten M.S.M."/>
            <person name="Wagner M."/>
            <person name="LePaslier D."/>
        </authorList>
    </citation>
    <scope>NUCLEOTIDE SEQUENCE</scope>
</reference>
<feature type="domain" description="Histidine kinase/HSP90-like ATPase" evidence="10">
    <location>
        <begin position="31"/>
        <end position="187"/>
    </location>
</feature>
<feature type="binding site" evidence="9">
    <location>
        <position position="42"/>
    </location>
    <ligand>
        <name>ATP</name>
        <dbReference type="ChEBI" id="CHEBI:30616"/>
    </ligand>
</feature>
<dbReference type="GO" id="GO:0140662">
    <property type="term" value="F:ATP-dependent protein folding chaperone"/>
    <property type="evidence" value="ECO:0007669"/>
    <property type="project" value="InterPro"/>
</dbReference>
<evidence type="ECO:0000256" key="3">
    <source>
        <dbReference type="ARBA" id="ARBA00022490"/>
    </source>
</evidence>
<evidence type="ECO:0000256" key="7">
    <source>
        <dbReference type="ARBA" id="ARBA00023186"/>
    </source>
</evidence>
<gene>
    <name evidence="11" type="primary">HtpG</name>
    <name evidence="8 12" type="synonym">htpG</name>
    <name evidence="12" type="ORF">KsCSTR_07030</name>
    <name evidence="11" type="ORF">kustd1795</name>
</gene>
<dbReference type="EMBL" id="CT573072">
    <property type="protein sequence ID" value="CAJ72540.1"/>
    <property type="molecule type" value="Genomic_DNA"/>
</dbReference>
<reference evidence="12 13" key="3">
    <citation type="submission" date="2020-02" db="EMBL/GenBank/DDBJ databases">
        <title>Newly sequenced genome of strain CSTR1 showed variability in Candidatus Kuenenia stuttgartiensis genomes.</title>
        <authorList>
            <person name="Ding C."/>
            <person name="Adrian L."/>
        </authorList>
    </citation>
    <scope>NUCLEOTIDE SEQUENCE [LARGE SCALE GENOMIC DNA]</scope>
    <source>
        <strain evidence="12 13">CSTR1</strain>
    </source>
</reference>
<feature type="binding site" evidence="9">
    <location>
        <position position="38"/>
    </location>
    <ligand>
        <name>ATP</name>
        <dbReference type="ChEBI" id="CHEBI:30616"/>
    </ligand>
</feature>
<feature type="binding site" evidence="9">
    <location>
        <begin position="104"/>
        <end position="105"/>
    </location>
    <ligand>
        <name>ATP</name>
        <dbReference type="ChEBI" id="CHEBI:30616"/>
    </ligand>
</feature>
<evidence type="ECO:0000256" key="8">
    <source>
        <dbReference type="HAMAP-Rule" id="MF_00505"/>
    </source>
</evidence>
<feature type="binding site" evidence="9">
    <location>
        <position position="177"/>
    </location>
    <ligand>
        <name>ATP</name>
        <dbReference type="ChEBI" id="CHEBI:30616"/>
    </ligand>
</feature>
<dbReference type="NCBIfam" id="NF003555">
    <property type="entry name" value="PRK05218.1"/>
    <property type="match status" value="1"/>
</dbReference>
<dbReference type="InterPro" id="IPR020575">
    <property type="entry name" value="Hsp90_N"/>
</dbReference>
<dbReference type="Proteomes" id="UP000501926">
    <property type="component" value="Chromosome"/>
</dbReference>
<comment type="similarity">
    <text evidence="2 8">Belongs to the heat shock protein 90 family.</text>
</comment>
<evidence type="ECO:0000259" key="10">
    <source>
        <dbReference type="SMART" id="SM00387"/>
    </source>
</evidence>
<keyword evidence="7 8" id="KW-0143">Chaperone</keyword>
<evidence type="ECO:0000256" key="4">
    <source>
        <dbReference type="ARBA" id="ARBA00022741"/>
    </source>
</evidence>
<dbReference type="Gene3D" id="1.20.120.790">
    <property type="entry name" value="Heat shock protein 90, C-terminal domain"/>
    <property type="match status" value="1"/>
</dbReference>
<keyword evidence="4 8" id="KW-0547">Nucleotide-binding</keyword>
<dbReference type="SUPFAM" id="SSF55874">
    <property type="entry name" value="ATPase domain of HSP90 chaperone/DNA topoisomerase II/histidine kinase"/>
    <property type="match status" value="1"/>
</dbReference>
<dbReference type="InterPro" id="IPR001404">
    <property type="entry name" value="Hsp90_fam"/>
</dbReference>
<keyword evidence="3 8" id="KW-0963">Cytoplasm</keyword>
<proteinExistence type="inferred from homology"/>
<comment type="subcellular location">
    <subcellularLocation>
        <location evidence="1 8">Cytoplasm</location>
    </subcellularLocation>
</comment>
<evidence type="ECO:0000256" key="9">
    <source>
        <dbReference type="PIRSR" id="PIRSR002583-1"/>
    </source>
</evidence>
<name>Q1PZN3_KUEST</name>
<dbReference type="CDD" id="cd16927">
    <property type="entry name" value="HATPase_Hsp90-like"/>
    <property type="match status" value="1"/>
</dbReference>
<feature type="region of interest" description="A; substrate-binding" evidence="8">
    <location>
        <begin position="1"/>
        <end position="327"/>
    </location>
</feature>
<evidence type="ECO:0000313" key="12">
    <source>
        <dbReference type="EMBL" id="QII10082.1"/>
    </source>
</evidence>
<protein>
    <recommendedName>
        <fullName evidence="8">Chaperone protein HtpG</fullName>
    </recommendedName>
    <alternativeName>
        <fullName evidence="8">Heat shock protein HtpG</fullName>
    </alternativeName>
    <alternativeName>
        <fullName evidence="8">High temperature protein G</fullName>
    </alternativeName>
</protein>
<dbReference type="Gene3D" id="3.30.565.10">
    <property type="entry name" value="Histidine kinase-like ATPase, C-terminal domain"/>
    <property type="match status" value="1"/>
</dbReference>
<feature type="binding site" evidence="9">
    <location>
        <position position="84"/>
    </location>
    <ligand>
        <name>ATP</name>
        <dbReference type="ChEBI" id="CHEBI:30616"/>
    </ligand>
</feature>
<dbReference type="Gene3D" id="3.30.230.80">
    <property type="match status" value="1"/>
</dbReference>
<keyword evidence="6 8" id="KW-0346">Stress response</keyword>
<dbReference type="Pfam" id="PF00183">
    <property type="entry name" value="HSP90"/>
    <property type="match status" value="1"/>
</dbReference>
<dbReference type="PROSITE" id="PS00298">
    <property type="entry name" value="HSP90"/>
    <property type="match status" value="1"/>
</dbReference>
<dbReference type="EMBL" id="CP049055">
    <property type="protein sequence ID" value="QII10082.1"/>
    <property type="molecule type" value="Genomic_DNA"/>
</dbReference>
<comment type="caution">
    <text evidence="8">Lacks conserved residue(s) required for the propagation of feature annotation.</text>
</comment>
<dbReference type="SMART" id="SM00387">
    <property type="entry name" value="HATPase_c"/>
    <property type="match status" value="1"/>
</dbReference>
<dbReference type="InterPro" id="IPR037196">
    <property type="entry name" value="HSP90_C"/>
</dbReference>